<sequence>MGARLRGARLPIRKTIRYSSLPHRRRLHSSTIWRGKNNQSNDEADSERNIFSQEAIAEEEDIGKESLLQRQRDALSREPTWQGDERVQDTILRMLMDKHQPLRIKGQSAPGQHPADAKLQSIQKPNMMASPSAGRESNSAAIADVEKIIPEGVTEAGEDGRRLAKTPDNKPWRAVYVNPMLQVGKEGKDADPSIYYARYIGLPPSSPHRRSAKTASGKERLKLAGIKTETLPLDDRNKMRAIREGVRKWDRAGRMRGVKEEAMQYRRTREEERERGTMEEQPMSDEEGEAQIAMVGGRGFQSIANERIEAAMKTDYFRRNSLRGKPLEKDLHASNPYLKGEERIMNRLIQRQGAAPPWVELNVQLENEQSDFRKRLADSWLRRATRIILATSYMREGLEPIRIQSNETFDDLMQREMFNSGQKKLLNLVNGYTDSEWEQKEQAYHDVGIRDVNNLIRRYNVVAPVSARRGLLIREWELDRLRKESRVELARRLSDGLIPSSTSNAQNTHHSSSASKSSASSTSNLFGGWLSSPDASQTTHPSGYSGRSIQGGDDGTSAGGTSHEERHRHARRRSASGGYITAFVRRTAERARQFVNW</sequence>
<keyword evidence="4" id="KW-1185">Reference proteome</keyword>
<dbReference type="Pfam" id="PF09350">
    <property type="entry name" value="DJC28_CD"/>
    <property type="match status" value="1"/>
</dbReference>
<protein>
    <recommendedName>
        <fullName evidence="2">DnaJ homologue subfamily C member 28 conserved domain-containing protein</fullName>
    </recommendedName>
</protein>
<dbReference type="AlphaFoldDB" id="A0A316V8J1"/>
<dbReference type="EMBL" id="KZ819604">
    <property type="protein sequence ID" value="PWN33816.1"/>
    <property type="molecule type" value="Genomic_DNA"/>
</dbReference>
<name>A0A316V8J1_9BASI</name>
<dbReference type="GeneID" id="37018478"/>
<dbReference type="InterPro" id="IPR018961">
    <property type="entry name" value="DnaJ_homolog_subfam-C_membr-28"/>
</dbReference>
<evidence type="ECO:0000259" key="2">
    <source>
        <dbReference type="Pfam" id="PF09350"/>
    </source>
</evidence>
<dbReference type="PANTHER" id="PTHR39394:SF1">
    <property type="entry name" value="DNAJ HOMOLOGUE SUBFAMILY C MEMBER 28 CONSERVED DOMAIN-CONTAINING PROTEIN"/>
    <property type="match status" value="1"/>
</dbReference>
<reference evidence="3 4" key="1">
    <citation type="journal article" date="2018" name="Mol. Biol. Evol.">
        <title>Broad Genomic Sampling Reveals a Smut Pathogenic Ancestry of the Fungal Clade Ustilaginomycotina.</title>
        <authorList>
            <person name="Kijpornyongpan T."/>
            <person name="Mondo S.J."/>
            <person name="Barry K."/>
            <person name="Sandor L."/>
            <person name="Lee J."/>
            <person name="Lipzen A."/>
            <person name="Pangilinan J."/>
            <person name="LaButti K."/>
            <person name="Hainaut M."/>
            <person name="Henrissat B."/>
            <person name="Grigoriev I.V."/>
            <person name="Spatafora J.W."/>
            <person name="Aime M.C."/>
        </authorList>
    </citation>
    <scope>NUCLEOTIDE SEQUENCE [LARGE SCALE GENOMIC DNA]</scope>
    <source>
        <strain evidence="3 4">MCA 3882</strain>
    </source>
</reference>
<gene>
    <name evidence="3" type="ORF">FA14DRAFT_125284</name>
</gene>
<feature type="compositionally biased region" description="Polar residues" evidence="1">
    <location>
        <begin position="533"/>
        <end position="548"/>
    </location>
</feature>
<organism evidence="3 4">
    <name type="scientific">Meira miltonrushii</name>
    <dbReference type="NCBI Taxonomy" id="1280837"/>
    <lineage>
        <taxon>Eukaryota</taxon>
        <taxon>Fungi</taxon>
        <taxon>Dikarya</taxon>
        <taxon>Basidiomycota</taxon>
        <taxon>Ustilaginomycotina</taxon>
        <taxon>Exobasidiomycetes</taxon>
        <taxon>Exobasidiales</taxon>
        <taxon>Brachybasidiaceae</taxon>
        <taxon>Meira</taxon>
    </lineage>
</organism>
<dbReference type="OrthoDB" id="547796at2759"/>
<proteinExistence type="predicted"/>
<dbReference type="PANTHER" id="PTHR39394">
    <property type="entry name" value="YALI0E31793P"/>
    <property type="match status" value="1"/>
</dbReference>
<dbReference type="InParanoid" id="A0A316V8J1"/>
<feature type="domain" description="DnaJ homologue subfamily C member 28 conserved" evidence="2">
    <location>
        <begin position="303"/>
        <end position="373"/>
    </location>
</feature>
<evidence type="ECO:0000313" key="4">
    <source>
        <dbReference type="Proteomes" id="UP000245771"/>
    </source>
</evidence>
<evidence type="ECO:0000256" key="1">
    <source>
        <dbReference type="SAM" id="MobiDB-lite"/>
    </source>
</evidence>
<dbReference type="STRING" id="1280837.A0A316V8J1"/>
<accession>A0A316V8J1</accession>
<feature type="region of interest" description="Disordered" evidence="1">
    <location>
        <begin position="497"/>
        <end position="576"/>
    </location>
</feature>
<feature type="region of interest" description="Disordered" evidence="1">
    <location>
        <begin position="263"/>
        <end position="287"/>
    </location>
</feature>
<dbReference type="RefSeq" id="XP_025354118.1">
    <property type="nucleotide sequence ID" value="XM_025496697.1"/>
</dbReference>
<evidence type="ECO:0000313" key="3">
    <source>
        <dbReference type="EMBL" id="PWN33816.1"/>
    </source>
</evidence>
<dbReference type="Proteomes" id="UP000245771">
    <property type="component" value="Unassembled WGS sequence"/>
</dbReference>
<feature type="compositionally biased region" description="Low complexity" evidence="1">
    <location>
        <begin position="508"/>
        <end position="523"/>
    </location>
</feature>
<feature type="compositionally biased region" description="Basic and acidic residues" evidence="1">
    <location>
        <begin position="263"/>
        <end position="278"/>
    </location>
</feature>